<dbReference type="Gene3D" id="3.40.190.10">
    <property type="entry name" value="Periplasmic binding protein-like II"/>
    <property type="match status" value="2"/>
</dbReference>
<organism evidence="6 7">
    <name type="scientific">Enteroscipio rubneri</name>
    <dbReference type="NCBI Taxonomy" id="2070686"/>
    <lineage>
        <taxon>Bacteria</taxon>
        <taxon>Bacillati</taxon>
        <taxon>Actinomycetota</taxon>
        <taxon>Coriobacteriia</taxon>
        <taxon>Eggerthellales</taxon>
        <taxon>Eggerthellaceae</taxon>
        <taxon>Enteroscipio</taxon>
    </lineage>
</organism>
<sequence length="466" mass="49654">MAKDGDLAHIPSNDQGILASQGASLRAEVPAAAGSASPLTRRRFLAISAIGLATVFAPFALPGCSTSKNIVVDAADDVEVDTRLTFFGFKYESINVMTIEDILRDYMDCHPNVSVSYEGIKSRPYYEALVKRLDSGTGDDVFMIDHDTALSFEKKGYLADLADLPSIPAFSKLALDQMEAEGAILYVPTSVSAFGLYCNTDLLAAHGIEAPRTLAEFERACDAFLADGVTPLVANNDISLKTLAIARGMAEVYAADNVRERVAALSADPDALAAQLRPGLELVERIVERGYVDAGTALETEKTSDDLDQFATGRYPFMLTGAWASVRVHDMAPDLAYEVHPYPVLEDRPVLVVNVDTRVSVNANSAHLEEAKEFAAFLTQPSAIERFANSQCSFSPLEGNAAPDDASLLPLSGAFAAGAVVGADDNILLPVWGALRESVVSLLGGATADQAENQLRDLLAEGEDAS</sequence>
<evidence type="ECO:0000256" key="1">
    <source>
        <dbReference type="ARBA" id="ARBA00022475"/>
    </source>
</evidence>
<dbReference type="RefSeq" id="WP_103263900.1">
    <property type="nucleotide sequence ID" value="NZ_CABMLE010000001.1"/>
</dbReference>
<comment type="caution">
    <text evidence="6">The sequence shown here is derived from an EMBL/GenBank/DDBJ whole genome shotgun (WGS) entry which is preliminary data.</text>
</comment>
<keyword evidence="1" id="KW-1003">Cell membrane</keyword>
<accession>A0A2K2UE59</accession>
<dbReference type="Pfam" id="PF01547">
    <property type="entry name" value="SBP_bac_1"/>
    <property type="match status" value="1"/>
</dbReference>
<evidence type="ECO:0000313" key="7">
    <source>
        <dbReference type="Proteomes" id="UP000236197"/>
    </source>
</evidence>
<evidence type="ECO:0000256" key="5">
    <source>
        <dbReference type="ARBA" id="ARBA00023288"/>
    </source>
</evidence>
<dbReference type="InterPro" id="IPR006059">
    <property type="entry name" value="SBP"/>
</dbReference>
<dbReference type="PANTHER" id="PTHR43649">
    <property type="entry name" value="ARABINOSE-BINDING PROTEIN-RELATED"/>
    <property type="match status" value="1"/>
</dbReference>
<name>A0A2K2UE59_9ACTN</name>
<keyword evidence="5" id="KW-0449">Lipoprotein</keyword>
<keyword evidence="2" id="KW-0732">Signal</keyword>
<evidence type="ECO:0000256" key="3">
    <source>
        <dbReference type="ARBA" id="ARBA00023136"/>
    </source>
</evidence>
<proteinExistence type="predicted"/>
<evidence type="ECO:0000313" key="6">
    <source>
        <dbReference type="EMBL" id="PNV68574.1"/>
    </source>
</evidence>
<gene>
    <name evidence="6" type="ORF">C2L71_00880</name>
</gene>
<reference evidence="7" key="1">
    <citation type="submission" date="2018-01" db="EMBL/GenBank/DDBJ databases">
        <title>Rubneribacter badeniensis gen. nov., sp. nov., and Colonibacter rubneri, gen. nov., sp. nov., WGS of new members of the Eggerthellaceae.</title>
        <authorList>
            <person name="Danylec N."/>
            <person name="Stoll D.A."/>
            <person name="Doetsch A."/>
            <person name="Kulling S.E."/>
            <person name="Huch M."/>
        </authorList>
    </citation>
    <scope>NUCLEOTIDE SEQUENCE [LARGE SCALE GENOMIC DNA]</scope>
    <source>
        <strain evidence="7">ResAG-96</strain>
    </source>
</reference>
<dbReference type="PANTHER" id="PTHR43649:SF33">
    <property type="entry name" value="POLYGALACTURONAN_RHAMNOGALACTURONAN-BINDING PROTEIN YTCQ"/>
    <property type="match status" value="1"/>
</dbReference>
<keyword evidence="3" id="KW-0472">Membrane</keyword>
<dbReference type="Proteomes" id="UP000236197">
    <property type="component" value="Unassembled WGS sequence"/>
</dbReference>
<evidence type="ECO:0000256" key="4">
    <source>
        <dbReference type="ARBA" id="ARBA00023139"/>
    </source>
</evidence>
<dbReference type="InterPro" id="IPR050490">
    <property type="entry name" value="Bact_solute-bd_prot1"/>
</dbReference>
<protein>
    <submittedName>
        <fullName evidence="6">Cellulose synthase</fullName>
    </submittedName>
</protein>
<dbReference type="EMBL" id="PPEK01000001">
    <property type="protein sequence ID" value="PNV68574.1"/>
    <property type="molecule type" value="Genomic_DNA"/>
</dbReference>
<keyword evidence="4" id="KW-0564">Palmitate</keyword>
<dbReference type="SUPFAM" id="SSF53850">
    <property type="entry name" value="Periplasmic binding protein-like II"/>
    <property type="match status" value="1"/>
</dbReference>
<dbReference type="AlphaFoldDB" id="A0A2K2UE59"/>
<dbReference type="OrthoDB" id="8478044at2"/>
<evidence type="ECO:0000256" key="2">
    <source>
        <dbReference type="ARBA" id="ARBA00022729"/>
    </source>
</evidence>
<keyword evidence="7" id="KW-1185">Reference proteome</keyword>